<dbReference type="InterPro" id="IPR012338">
    <property type="entry name" value="Beta-lactam/transpept-like"/>
</dbReference>
<dbReference type="Pfam" id="PF00144">
    <property type="entry name" value="Beta-lactamase"/>
    <property type="match status" value="1"/>
</dbReference>
<keyword evidence="5" id="KW-1185">Reference proteome</keyword>
<evidence type="ECO:0000256" key="2">
    <source>
        <dbReference type="ARBA" id="ARBA00022801"/>
    </source>
</evidence>
<accession>A0A8H7W2L8</accession>
<keyword evidence="2" id="KW-0378">Hydrolase</keyword>
<dbReference type="InterPro" id="IPR050789">
    <property type="entry name" value="Diverse_Enzym_Activities"/>
</dbReference>
<evidence type="ECO:0000313" key="4">
    <source>
        <dbReference type="EMBL" id="KAG4414850.1"/>
    </source>
</evidence>
<organism evidence="4 5">
    <name type="scientific">Cadophora malorum</name>
    <dbReference type="NCBI Taxonomy" id="108018"/>
    <lineage>
        <taxon>Eukaryota</taxon>
        <taxon>Fungi</taxon>
        <taxon>Dikarya</taxon>
        <taxon>Ascomycota</taxon>
        <taxon>Pezizomycotina</taxon>
        <taxon>Leotiomycetes</taxon>
        <taxon>Helotiales</taxon>
        <taxon>Ploettnerulaceae</taxon>
        <taxon>Cadophora</taxon>
    </lineage>
</organism>
<proteinExistence type="inferred from homology"/>
<dbReference type="AlphaFoldDB" id="A0A8H7W2L8"/>
<dbReference type="PANTHER" id="PTHR43283">
    <property type="entry name" value="BETA-LACTAMASE-RELATED"/>
    <property type="match status" value="1"/>
</dbReference>
<protein>
    <recommendedName>
        <fullName evidence="3">Beta-lactamase-related domain-containing protein</fullName>
    </recommendedName>
</protein>
<dbReference type="EMBL" id="JAFJYH010000245">
    <property type="protein sequence ID" value="KAG4414850.1"/>
    <property type="molecule type" value="Genomic_DNA"/>
</dbReference>
<dbReference type="Proteomes" id="UP000664132">
    <property type="component" value="Unassembled WGS sequence"/>
</dbReference>
<dbReference type="SUPFAM" id="SSF56601">
    <property type="entry name" value="beta-lactamase/transpeptidase-like"/>
    <property type="match status" value="1"/>
</dbReference>
<dbReference type="Gene3D" id="3.40.710.10">
    <property type="entry name" value="DD-peptidase/beta-lactamase superfamily"/>
    <property type="match status" value="1"/>
</dbReference>
<evidence type="ECO:0000256" key="1">
    <source>
        <dbReference type="ARBA" id="ARBA00009009"/>
    </source>
</evidence>
<evidence type="ECO:0000259" key="3">
    <source>
        <dbReference type="Pfam" id="PF00144"/>
    </source>
</evidence>
<comment type="caution">
    <text evidence="4">The sequence shown here is derived from an EMBL/GenBank/DDBJ whole genome shotgun (WGS) entry which is preliminary data.</text>
</comment>
<feature type="domain" description="Beta-lactamase-related" evidence="3">
    <location>
        <begin position="10"/>
        <end position="386"/>
    </location>
</feature>
<sequence length="414" mass="45830">MMSSLEEQFQKACDAGDIPGVVLVASDAKGTFSYQRAFGPKNPNHEKVNLNTTFILASCTKLMTSIAALQCVERGLIGLDDDVSDILKELKDVQILKECEPGKDIAYEKPQTAITLRHLLTHTSGLGYDMLDPKYHAWRASRNEAPGIMEIPILSRISTPLLFSPGTSWIYGTGLDWAGTLVARLNNTTLEEFMETNIWAPLGIKNMTFHQEKKPDVKKNLVKMAIRKGIPTHGSKLPFMPIDTGEGVEFTEEVLYDDPTEDEYGGAGAIGSPVDYLKILDSLLVSDGKLLSKTSVDELFRPQLSSPDVLRALEDFTFQPVFKDGFANPPAGTPLNHGLGGLIVMSDLEDGRRKGSLNWSGMPCLMWSVDREAGVSMMYASNIAPFGDIKSGEMQRLFEKEMYRRLEESRQARN</sequence>
<dbReference type="PANTHER" id="PTHR43283:SF17">
    <property type="entry name" value="(LOVD), PUTATIVE (AFU_ORTHOLOGUE AFUA_5G00920)-RELATED"/>
    <property type="match status" value="1"/>
</dbReference>
<name>A0A8H7W2L8_9HELO</name>
<reference evidence="4" key="1">
    <citation type="submission" date="2021-02" db="EMBL/GenBank/DDBJ databases">
        <title>Genome sequence Cadophora malorum strain M34.</title>
        <authorList>
            <person name="Stefanovic E."/>
            <person name="Vu D."/>
            <person name="Scully C."/>
            <person name="Dijksterhuis J."/>
            <person name="Roader J."/>
            <person name="Houbraken J."/>
        </authorList>
    </citation>
    <scope>NUCLEOTIDE SEQUENCE</scope>
    <source>
        <strain evidence="4">M34</strain>
    </source>
</reference>
<dbReference type="OrthoDB" id="428260at2759"/>
<comment type="similarity">
    <text evidence="1">Belongs to the class-A beta-lactamase family.</text>
</comment>
<gene>
    <name evidence="4" type="ORF">IFR04_011988</name>
</gene>
<evidence type="ECO:0000313" key="5">
    <source>
        <dbReference type="Proteomes" id="UP000664132"/>
    </source>
</evidence>
<dbReference type="GO" id="GO:0016787">
    <property type="term" value="F:hydrolase activity"/>
    <property type="evidence" value="ECO:0007669"/>
    <property type="project" value="UniProtKB-KW"/>
</dbReference>
<dbReference type="InterPro" id="IPR001466">
    <property type="entry name" value="Beta-lactam-related"/>
</dbReference>